<dbReference type="GO" id="GO:0006950">
    <property type="term" value="P:response to stress"/>
    <property type="evidence" value="ECO:0007669"/>
    <property type="project" value="TreeGrafter"/>
</dbReference>
<keyword evidence="2" id="KW-0238">DNA-binding</keyword>
<gene>
    <name evidence="5" type="ORF">Airi01_091010</name>
</gene>
<dbReference type="GO" id="GO:0003677">
    <property type="term" value="F:DNA binding"/>
    <property type="evidence" value="ECO:0007669"/>
    <property type="project" value="UniProtKB-KW"/>
</dbReference>
<dbReference type="SUPFAM" id="SSF46785">
    <property type="entry name" value="Winged helix' DNA-binding domain"/>
    <property type="match status" value="1"/>
</dbReference>
<feature type="domain" description="HTH marR-type" evidence="4">
    <location>
        <begin position="1"/>
        <end position="138"/>
    </location>
</feature>
<dbReference type="RefSeq" id="WP_285634350.1">
    <property type="nucleotide sequence ID" value="NZ_BSTJ01000016.1"/>
</dbReference>
<organism evidence="5 6">
    <name type="scientific">Actinoallomurus iriomotensis</name>
    <dbReference type="NCBI Taxonomy" id="478107"/>
    <lineage>
        <taxon>Bacteria</taxon>
        <taxon>Bacillati</taxon>
        <taxon>Actinomycetota</taxon>
        <taxon>Actinomycetes</taxon>
        <taxon>Streptosporangiales</taxon>
        <taxon>Thermomonosporaceae</taxon>
        <taxon>Actinoallomurus</taxon>
    </lineage>
</organism>
<dbReference type="AlphaFoldDB" id="A0A9W6RSM7"/>
<dbReference type="EMBL" id="BSTJ01000016">
    <property type="protein sequence ID" value="GLY80834.1"/>
    <property type="molecule type" value="Genomic_DNA"/>
</dbReference>
<dbReference type="PANTHER" id="PTHR33164:SF43">
    <property type="entry name" value="HTH-TYPE TRANSCRIPTIONAL REPRESSOR YETL"/>
    <property type="match status" value="1"/>
</dbReference>
<dbReference type="InterPro" id="IPR000835">
    <property type="entry name" value="HTH_MarR-typ"/>
</dbReference>
<protein>
    <recommendedName>
        <fullName evidence="4">HTH marR-type domain-containing protein</fullName>
    </recommendedName>
</protein>
<evidence type="ECO:0000256" key="2">
    <source>
        <dbReference type="ARBA" id="ARBA00023125"/>
    </source>
</evidence>
<dbReference type="Gene3D" id="1.10.10.10">
    <property type="entry name" value="Winged helix-like DNA-binding domain superfamily/Winged helix DNA-binding domain"/>
    <property type="match status" value="1"/>
</dbReference>
<dbReference type="InterPro" id="IPR039422">
    <property type="entry name" value="MarR/SlyA-like"/>
</dbReference>
<dbReference type="PROSITE" id="PS50995">
    <property type="entry name" value="HTH_MARR_2"/>
    <property type="match status" value="1"/>
</dbReference>
<evidence type="ECO:0000313" key="5">
    <source>
        <dbReference type="EMBL" id="GLY80834.1"/>
    </source>
</evidence>
<sequence length="144" mass="15397">MELFDEFVDAVLDLMRTARRTGGAAHTVRGDGVSVPQLVVLGAVDVAGGQGVTAVAERAGLAQPTVTRALAALERRSLVLRAPHVSDGRTTSLALTPAGKAVLEETMRNVIARFGELWETLADDQREHSVRLIRSLSRITAELT</sequence>
<reference evidence="5" key="1">
    <citation type="submission" date="2023-03" db="EMBL/GenBank/DDBJ databases">
        <title>Actinoallomurus iriomotensis NBRC 103681.</title>
        <authorList>
            <person name="Ichikawa N."/>
            <person name="Sato H."/>
            <person name="Tonouchi N."/>
        </authorList>
    </citation>
    <scope>NUCLEOTIDE SEQUENCE</scope>
    <source>
        <strain evidence="5">NBRC 103681</strain>
    </source>
</reference>
<proteinExistence type="predicted"/>
<dbReference type="InterPro" id="IPR036388">
    <property type="entry name" value="WH-like_DNA-bd_sf"/>
</dbReference>
<dbReference type="PANTHER" id="PTHR33164">
    <property type="entry name" value="TRANSCRIPTIONAL REGULATOR, MARR FAMILY"/>
    <property type="match status" value="1"/>
</dbReference>
<dbReference type="Proteomes" id="UP001165135">
    <property type="component" value="Unassembled WGS sequence"/>
</dbReference>
<name>A0A9W6RSM7_9ACTN</name>
<dbReference type="GO" id="GO:0003700">
    <property type="term" value="F:DNA-binding transcription factor activity"/>
    <property type="evidence" value="ECO:0007669"/>
    <property type="project" value="InterPro"/>
</dbReference>
<dbReference type="Pfam" id="PF01047">
    <property type="entry name" value="MarR"/>
    <property type="match status" value="1"/>
</dbReference>
<comment type="caution">
    <text evidence="5">The sequence shown here is derived from an EMBL/GenBank/DDBJ whole genome shotgun (WGS) entry which is preliminary data.</text>
</comment>
<evidence type="ECO:0000256" key="3">
    <source>
        <dbReference type="ARBA" id="ARBA00023163"/>
    </source>
</evidence>
<evidence type="ECO:0000256" key="1">
    <source>
        <dbReference type="ARBA" id="ARBA00023015"/>
    </source>
</evidence>
<keyword evidence="1" id="KW-0805">Transcription regulation</keyword>
<dbReference type="InterPro" id="IPR036390">
    <property type="entry name" value="WH_DNA-bd_sf"/>
</dbReference>
<evidence type="ECO:0000259" key="4">
    <source>
        <dbReference type="PROSITE" id="PS50995"/>
    </source>
</evidence>
<dbReference type="PROSITE" id="PS01117">
    <property type="entry name" value="HTH_MARR_1"/>
    <property type="match status" value="1"/>
</dbReference>
<evidence type="ECO:0000313" key="6">
    <source>
        <dbReference type="Proteomes" id="UP001165135"/>
    </source>
</evidence>
<dbReference type="PRINTS" id="PR00598">
    <property type="entry name" value="HTHMARR"/>
</dbReference>
<dbReference type="SMART" id="SM00347">
    <property type="entry name" value="HTH_MARR"/>
    <property type="match status" value="1"/>
</dbReference>
<keyword evidence="3" id="KW-0804">Transcription</keyword>
<dbReference type="InterPro" id="IPR023187">
    <property type="entry name" value="Tscrpt_reg_MarR-type_CS"/>
</dbReference>
<accession>A0A9W6RSM7</accession>